<dbReference type="RefSeq" id="WP_058580554.1">
    <property type="nucleotide sequence ID" value="NZ_LOPU01000016.1"/>
</dbReference>
<evidence type="ECO:0000313" key="3">
    <source>
        <dbReference type="Proteomes" id="UP000054387"/>
    </source>
</evidence>
<feature type="transmembrane region" description="Helical" evidence="1">
    <location>
        <begin position="33"/>
        <end position="52"/>
    </location>
</feature>
<reference evidence="2 3" key="1">
    <citation type="submission" date="2015-12" db="EMBL/GenBank/DDBJ databases">
        <title>Haloprofundus marisrubri gen. nov., sp. nov., an extremely halophilic archaeon isolated from the Discovery deep brine-seawater interface in the Red Sea.</title>
        <authorList>
            <person name="Zhang G."/>
            <person name="Stingl U."/>
            <person name="Rashid M."/>
        </authorList>
    </citation>
    <scope>NUCLEOTIDE SEQUENCE [LARGE SCALE GENOMIC DNA]</scope>
    <source>
        <strain evidence="2 3">SB9</strain>
    </source>
</reference>
<feature type="transmembrane region" description="Helical" evidence="1">
    <location>
        <begin position="7"/>
        <end position="27"/>
    </location>
</feature>
<dbReference type="Proteomes" id="UP000054387">
    <property type="component" value="Unassembled WGS sequence"/>
</dbReference>
<sequence length="127" mass="13406">MATRNTLGYLPALAAVAFLAGTLWVAWTDHIPLSVEAVTLGGGVGLSVVVAFRRIVRRANETTGPLDPPHPRAYAERMVGLNVLALAVYRLLPLTVLRGGIPLLVGGTGAYLTLAALETVGRRVVPR</sequence>
<organism evidence="2 3">
    <name type="scientific">Haloprofundus marisrubri</name>
    <dbReference type="NCBI Taxonomy" id="1514971"/>
    <lineage>
        <taxon>Archaea</taxon>
        <taxon>Methanobacteriati</taxon>
        <taxon>Methanobacteriota</taxon>
        <taxon>Stenosarchaea group</taxon>
        <taxon>Halobacteria</taxon>
        <taxon>Halobacteriales</taxon>
        <taxon>Haloferacaceae</taxon>
        <taxon>Haloprofundus</taxon>
    </lineage>
</organism>
<gene>
    <name evidence="2" type="ORF">AUR64_06080</name>
</gene>
<dbReference type="STRING" id="1514971.AUR64_06080"/>
<evidence type="ECO:0000256" key="1">
    <source>
        <dbReference type="SAM" id="Phobius"/>
    </source>
</evidence>
<name>A0A0W1RBW4_9EURY</name>
<accession>A0A0W1RBW4</accession>
<keyword evidence="1" id="KW-1133">Transmembrane helix</keyword>
<keyword evidence="1" id="KW-0472">Membrane</keyword>
<keyword evidence="3" id="KW-1185">Reference proteome</keyword>
<proteinExistence type="predicted"/>
<protein>
    <submittedName>
        <fullName evidence="2">Uncharacterized protein</fullName>
    </submittedName>
</protein>
<comment type="caution">
    <text evidence="2">The sequence shown here is derived from an EMBL/GenBank/DDBJ whole genome shotgun (WGS) entry which is preliminary data.</text>
</comment>
<keyword evidence="1" id="KW-0812">Transmembrane</keyword>
<dbReference type="EMBL" id="LOPU01000016">
    <property type="protein sequence ID" value="KTG10756.1"/>
    <property type="molecule type" value="Genomic_DNA"/>
</dbReference>
<evidence type="ECO:0000313" key="2">
    <source>
        <dbReference type="EMBL" id="KTG10756.1"/>
    </source>
</evidence>
<dbReference type="AlphaFoldDB" id="A0A0W1RBW4"/>